<sequence>MLTTETVERWLAEDVGHRDVTNHVPGETTGRLVAKESVVVAGLDAAVAIFDYLGVETERAAENGESVEAGDVVLQVAGDARNVLRGERVAANVVGHASGIATTTREAVELARDASDSVRVAATRKTTPGLRGVEKRAVVAGGGDTHRLTLSGMVMVKDNHIEELGLEAAVHRFEARKSFATKLEVEVESPEMGERAAAAGADIVLFDNLSPERVREGVERLPDGVLSEASGGITLETLQSYAATGVDVVSMGWLTHSAPSADVSFRTGETREANGTSETNAPH</sequence>
<dbReference type="Pfam" id="PF02749">
    <property type="entry name" value="QRPTase_N"/>
    <property type="match status" value="1"/>
</dbReference>
<dbReference type="PANTHER" id="PTHR32179">
    <property type="entry name" value="NICOTINATE-NUCLEOTIDE PYROPHOSPHORYLASE [CARBOXYLATING]"/>
    <property type="match status" value="1"/>
</dbReference>
<dbReference type="InterPro" id="IPR036068">
    <property type="entry name" value="Nicotinate_pribotase-like_C"/>
</dbReference>
<evidence type="ECO:0000256" key="7">
    <source>
        <dbReference type="SAM" id="MobiDB-lite"/>
    </source>
</evidence>
<dbReference type="Gene3D" id="3.90.1170.20">
    <property type="entry name" value="Quinolinate phosphoribosyl transferase, N-terminal domain"/>
    <property type="match status" value="1"/>
</dbReference>
<dbReference type="AlphaFoldDB" id="M0IB61"/>
<dbReference type="InterPro" id="IPR013785">
    <property type="entry name" value="Aldolase_TIM"/>
</dbReference>
<keyword evidence="5 6" id="KW-0808">Transferase</keyword>
<comment type="caution">
    <text evidence="10">The sequence shown here is derived from an EMBL/GenBank/DDBJ whole genome shotgun (WGS) entry which is preliminary data.</text>
</comment>
<feature type="region of interest" description="Disordered" evidence="7">
    <location>
        <begin position="264"/>
        <end position="283"/>
    </location>
</feature>
<dbReference type="CDD" id="cd01572">
    <property type="entry name" value="QPRTase"/>
    <property type="match status" value="1"/>
</dbReference>
<dbReference type="InterPro" id="IPR004393">
    <property type="entry name" value="NadC"/>
</dbReference>
<evidence type="ECO:0000256" key="2">
    <source>
        <dbReference type="ARBA" id="ARBA00009400"/>
    </source>
</evidence>
<feature type="domain" description="Quinolinate phosphoribosyl transferase C-terminal" evidence="8">
    <location>
        <begin position="100"/>
        <end position="265"/>
    </location>
</feature>
<dbReference type="NCBIfam" id="TIGR00078">
    <property type="entry name" value="nadC"/>
    <property type="match status" value="1"/>
</dbReference>
<dbReference type="Gene3D" id="3.20.20.70">
    <property type="entry name" value="Aldolase class I"/>
    <property type="match status" value="1"/>
</dbReference>
<evidence type="ECO:0000256" key="1">
    <source>
        <dbReference type="ARBA" id="ARBA00004893"/>
    </source>
</evidence>
<name>M0IB61_9EURY</name>
<dbReference type="EC" id="2.4.2.19" evidence="6"/>
<reference evidence="10 11" key="1">
    <citation type="journal article" date="2014" name="PLoS Genet.">
        <title>Phylogenetically driven sequencing of extremely halophilic archaea reveals strategies for static and dynamic osmo-response.</title>
        <authorList>
            <person name="Becker E.A."/>
            <person name="Seitzer P.M."/>
            <person name="Tritt A."/>
            <person name="Larsen D."/>
            <person name="Krusor M."/>
            <person name="Yao A.I."/>
            <person name="Wu D."/>
            <person name="Madern D."/>
            <person name="Eisen J.A."/>
            <person name="Darling A.E."/>
            <person name="Facciotti M.T."/>
        </authorList>
    </citation>
    <scope>NUCLEOTIDE SEQUENCE [LARGE SCALE GENOMIC DNA]</scope>
    <source>
        <strain evidence="10 11">ATCC BAA-1512</strain>
    </source>
</reference>
<feature type="compositionally biased region" description="Polar residues" evidence="7">
    <location>
        <begin position="273"/>
        <end position="283"/>
    </location>
</feature>
<evidence type="ECO:0000256" key="4">
    <source>
        <dbReference type="ARBA" id="ARBA00022676"/>
    </source>
</evidence>
<feature type="domain" description="Quinolinate phosphoribosyl transferase N-terminal" evidence="9">
    <location>
        <begin position="26"/>
        <end position="98"/>
    </location>
</feature>
<dbReference type="InterPro" id="IPR037128">
    <property type="entry name" value="Quinolinate_PRibosylTase_N_sf"/>
</dbReference>
<dbReference type="PIRSF" id="PIRSF006250">
    <property type="entry name" value="NadC_ModD"/>
    <property type="match status" value="1"/>
</dbReference>
<dbReference type="GO" id="GO:0009435">
    <property type="term" value="P:NAD+ biosynthetic process"/>
    <property type="evidence" value="ECO:0007669"/>
    <property type="project" value="UniProtKB-UniPathway"/>
</dbReference>
<comment type="subunit">
    <text evidence="6">Hexamer formed by 3 homodimers.</text>
</comment>
<dbReference type="Pfam" id="PF01729">
    <property type="entry name" value="QRPTase_C"/>
    <property type="match status" value="1"/>
</dbReference>
<evidence type="ECO:0000256" key="6">
    <source>
        <dbReference type="PIRNR" id="PIRNR006250"/>
    </source>
</evidence>
<comment type="pathway">
    <text evidence="1 6">Cofactor biosynthesis; NAD(+) biosynthesis; nicotinate D-ribonucleotide from quinolinate: step 1/1.</text>
</comment>
<dbReference type="GO" id="GO:0034213">
    <property type="term" value="P:quinolinate catabolic process"/>
    <property type="evidence" value="ECO:0007669"/>
    <property type="project" value="TreeGrafter"/>
</dbReference>
<dbReference type="InterPro" id="IPR002638">
    <property type="entry name" value="Quinolinate_PRibosylTrfase_C"/>
</dbReference>
<dbReference type="SUPFAM" id="SSF51690">
    <property type="entry name" value="Nicotinate/Quinolinate PRTase C-terminal domain-like"/>
    <property type="match status" value="1"/>
</dbReference>
<gene>
    <name evidence="10" type="ORF">C440_10358</name>
</gene>
<dbReference type="InterPro" id="IPR027277">
    <property type="entry name" value="NadC/ModD"/>
</dbReference>
<accession>M0IB61</accession>
<dbReference type="GO" id="GO:0004514">
    <property type="term" value="F:nicotinate-nucleotide diphosphorylase (carboxylating) activity"/>
    <property type="evidence" value="ECO:0007669"/>
    <property type="project" value="UniProtKB-EC"/>
</dbReference>
<protein>
    <recommendedName>
        <fullName evidence="6">Nicotinate-nucleotide pyrophosphorylase [carboxylating]</fullName>
        <ecNumber evidence="6">2.4.2.19</ecNumber>
    </recommendedName>
    <alternativeName>
        <fullName evidence="6">Quinolinate phosphoribosyltransferase [decarboxylating]</fullName>
    </alternativeName>
</protein>
<keyword evidence="11" id="KW-1185">Reference proteome</keyword>
<dbReference type="GO" id="GO:0005737">
    <property type="term" value="C:cytoplasm"/>
    <property type="evidence" value="ECO:0007669"/>
    <property type="project" value="TreeGrafter"/>
</dbReference>
<keyword evidence="4 6" id="KW-0328">Glycosyltransferase</keyword>
<dbReference type="STRING" id="662479.C440_10358"/>
<organism evidence="10 11">
    <name type="scientific">Haloferax mucosum ATCC BAA-1512</name>
    <dbReference type="NCBI Taxonomy" id="662479"/>
    <lineage>
        <taxon>Archaea</taxon>
        <taxon>Methanobacteriati</taxon>
        <taxon>Methanobacteriota</taxon>
        <taxon>Stenosarchaea group</taxon>
        <taxon>Halobacteria</taxon>
        <taxon>Halobacteriales</taxon>
        <taxon>Haloferacaceae</taxon>
        <taxon>Haloferax</taxon>
    </lineage>
</organism>
<dbReference type="EMBL" id="AOLN01000013">
    <property type="protein sequence ID" value="ELZ94015.1"/>
    <property type="molecule type" value="Genomic_DNA"/>
</dbReference>
<evidence type="ECO:0000256" key="3">
    <source>
        <dbReference type="ARBA" id="ARBA00022642"/>
    </source>
</evidence>
<proteinExistence type="inferred from homology"/>
<evidence type="ECO:0000256" key="5">
    <source>
        <dbReference type="ARBA" id="ARBA00022679"/>
    </source>
</evidence>
<comment type="catalytic activity">
    <reaction evidence="6">
        <text>nicotinate beta-D-ribonucleotide + CO2 + diphosphate = quinolinate + 5-phospho-alpha-D-ribose 1-diphosphate + 2 H(+)</text>
        <dbReference type="Rhea" id="RHEA:12733"/>
        <dbReference type="ChEBI" id="CHEBI:15378"/>
        <dbReference type="ChEBI" id="CHEBI:16526"/>
        <dbReference type="ChEBI" id="CHEBI:29959"/>
        <dbReference type="ChEBI" id="CHEBI:33019"/>
        <dbReference type="ChEBI" id="CHEBI:57502"/>
        <dbReference type="ChEBI" id="CHEBI:58017"/>
        <dbReference type="EC" id="2.4.2.19"/>
    </reaction>
</comment>
<keyword evidence="3 6" id="KW-0662">Pyridine nucleotide biosynthesis</keyword>
<dbReference type="SUPFAM" id="SSF54675">
    <property type="entry name" value="Nicotinate/Quinolinate PRTase N-terminal domain-like"/>
    <property type="match status" value="1"/>
</dbReference>
<dbReference type="OrthoDB" id="115072at2157"/>
<dbReference type="RefSeq" id="WP_008320366.1">
    <property type="nucleotide sequence ID" value="NZ_AOLN01000013.1"/>
</dbReference>
<comment type="similarity">
    <text evidence="2 6">Belongs to the NadC/ModD family.</text>
</comment>
<evidence type="ECO:0000313" key="10">
    <source>
        <dbReference type="EMBL" id="ELZ94015.1"/>
    </source>
</evidence>
<evidence type="ECO:0000313" key="11">
    <source>
        <dbReference type="Proteomes" id="UP000011550"/>
    </source>
</evidence>
<dbReference type="InterPro" id="IPR022412">
    <property type="entry name" value="Quinolinate_PRibosylTrfase_N"/>
</dbReference>
<dbReference type="FunFam" id="3.20.20.70:FF:000030">
    <property type="entry name" value="Nicotinate-nucleotide pyrophosphorylase, carboxylating"/>
    <property type="match status" value="1"/>
</dbReference>
<evidence type="ECO:0000259" key="9">
    <source>
        <dbReference type="Pfam" id="PF02749"/>
    </source>
</evidence>
<evidence type="ECO:0000259" key="8">
    <source>
        <dbReference type="Pfam" id="PF01729"/>
    </source>
</evidence>
<dbReference type="UniPathway" id="UPA00253">
    <property type="reaction ID" value="UER00331"/>
</dbReference>
<comment type="function">
    <text evidence="6">Involved in the catabolism of quinolinic acid (QA).</text>
</comment>
<dbReference type="PATRIC" id="fig|662479.7.peg.2096"/>
<dbReference type="Proteomes" id="UP000011550">
    <property type="component" value="Unassembled WGS sequence"/>
</dbReference>
<dbReference type="PANTHER" id="PTHR32179:SF3">
    <property type="entry name" value="NICOTINATE-NUCLEOTIDE PYROPHOSPHORYLASE [CARBOXYLATING]"/>
    <property type="match status" value="1"/>
</dbReference>